<dbReference type="InterPro" id="IPR050365">
    <property type="entry name" value="TIM50"/>
</dbReference>
<proteinExistence type="predicted"/>
<feature type="compositionally biased region" description="Polar residues" evidence="2">
    <location>
        <begin position="712"/>
        <end position="737"/>
    </location>
</feature>
<feature type="compositionally biased region" description="Polar residues" evidence="2">
    <location>
        <begin position="537"/>
        <end position="547"/>
    </location>
</feature>
<dbReference type="SMART" id="SM00577">
    <property type="entry name" value="CPDc"/>
    <property type="match status" value="1"/>
</dbReference>
<protein>
    <recommendedName>
        <fullName evidence="3">FCP1 homology domain-containing protein</fullName>
    </recommendedName>
</protein>
<feature type="region of interest" description="Disordered" evidence="2">
    <location>
        <begin position="70"/>
        <end position="106"/>
    </location>
</feature>
<reference evidence="4 5" key="1">
    <citation type="journal article" date="2020" name="bioRxiv">
        <title>Sequence and annotation of 42 cannabis genomes reveals extensive copy number variation in cannabinoid synthesis and pathogen resistance genes.</title>
        <authorList>
            <person name="Mckernan K.J."/>
            <person name="Helbert Y."/>
            <person name="Kane L.T."/>
            <person name="Ebling H."/>
            <person name="Zhang L."/>
            <person name="Liu B."/>
            <person name="Eaton Z."/>
            <person name="Mclaughlin S."/>
            <person name="Kingan S."/>
            <person name="Baybayan P."/>
            <person name="Concepcion G."/>
            <person name="Jordan M."/>
            <person name="Riva A."/>
            <person name="Barbazuk W."/>
            <person name="Harkins T."/>
        </authorList>
    </citation>
    <scope>NUCLEOTIDE SEQUENCE [LARGE SCALE GENOMIC DNA]</scope>
    <source>
        <strain evidence="5">cv. Jamaican Lion 4</strain>
        <tissue evidence="4">Leaf</tissue>
    </source>
</reference>
<feature type="compositionally biased region" description="Basic residues" evidence="2">
    <location>
        <begin position="858"/>
        <end position="867"/>
    </location>
</feature>
<feature type="compositionally biased region" description="Basic and acidic residues" evidence="2">
    <location>
        <begin position="846"/>
        <end position="857"/>
    </location>
</feature>
<feature type="compositionally biased region" description="Basic residues" evidence="2">
    <location>
        <begin position="350"/>
        <end position="360"/>
    </location>
</feature>
<feature type="compositionally biased region" description="Basic residues" evidence="2">
    <location>
        <begin position="449"/>
        <end position="459"/>
    </location>
</feature>
<feature type="region of interest" description="Disordered" evidence="2">
    <location>
        <begin position="236"/>
        <end position="285"/>
    </location>
</feature>
<feature type="domain" description="FCP1 homology" evidence="3">
    <location>
        <begin position="1059"/>
        <end position="1240"/>
    </location>
</feature>
<gene>
    <name evidence="4" type="ORF">G4B88_017862</name>
</gene>
<dbReference type="PANTHER" id="PTHR12210">
    <property type="entry name" value="DULLARD PROTEIN PHOSPHATASE"/>
    <property type="match status" value="1"/>
</dbReference>
<accession>A0A7J6GQH1</accession>
<dbReference type="Gene3D" id="3.40.50.1000">
    <property type="entry name" value="HAD superfamily/HAD-like"/>
    <property type="match status" value="1"/>
</dbReference>
<feature type="compositionally biased region" description="Polar residues" evidence="2">
    <location>
        <begin position="829"/>
        <end position="844"/>
    </location>
</feature>
<dbReference type="Pfam" id="PF03031">
    <property type="entry name" value="NIF"/>
    <property type="match status" value="1"/>
</dbReference>
<keyword evidence="1" id="KW-0175">Coiled coil</keyword>
<feature type="compositionally biased region" description="Basic residues" evidence="2">
    <location>
        <begin position="768"/>
        <end position="779"/>
    </location>
</feature>
<feature type="compositionally biased region" description="Basic and acidic residues" evidence="2">
    <location>
        <begin position="558"/>
        <end position="573"/>
    </location>
</feature>
<comment type="caution">
    <text evidence="4">The sequence shown here is derived from an EMBL/GenBank/DDBJ whole genome shotgun (WGS) entry which is preliminary data.</text>
</comment>
<dbReference type="Proteomes" id="UP000583929">
    <property type="component" value="Unassembled WGS sequence"/>
</dbReference>
<feature type="compositionally biased region" description="Basic residues" evidence="2">
    <location>
        <begin position="548"/>
        <end position="557"/>
    </location>
</feature>
<feature type="region of interest" description="Disordered" evidence="2">
    <location>
        <begin position="436"/>
        <end position="492"/>
    </location>
</feature>
<feature type="region of interest" description="Disordered" evidence="2">
    <location>
        <begin position="132"/>
        <end position="203"/>
    </location>
</feature>
<evidence type="ECO:0000313" key="4">
    <source>
        <dbReference type="EMBL" id="KAF4385061.1"/>
    </source>
</evidence>
<dbReference type="PROSITE" id="PS50969">
    <property type="entry name" value="FCP1"/>
    <property type="match status" value="1"/>
</dbReference>
<dbReference type="FunFam" id="3.40.50.1000:FF:000257">
    <property type="entry name" value="Haloacid dehalogenase-like hydrolase (HAD) superfamily protein"/>
    <property type="match status" value="1"/>
</dbReference>
<feature type="coiled-coil region" evidence="1">
    <location>
        <begin position="315"/>
        <end position="342"/>
    </location>
</feature>
<dbReference type="EMBL" id="JAATIQ010000088">
    <property type="protein sequence ID" value="KAF4385061.1"/>
    <property type="molecule type" value="Genomic_DNA"/>
</dbReference>
<evidence type="ECO:0000256" key="2">
    <source>
        <dbReference type="SAM" id="MobiDB-lite"/>
    </source>
</evidence>
<feature type="compositionally biased region" description="Polar residues" evidence="2">
    <location>
        <begin position="240"/>
        <end position="250"/>
    </location>
</feature>
<dbReference type="InterPro" id="IPR036412">
    <property type="entry name" value="HAD-like_sf"/>
</dbReference>
<organism evidence="4 5">
    <name type="scientific">Cannabis sativa</name>
    <name type="common">Hemp</name>
    <name type="synonym">Marijuana</name>
    <dbReference type="NCBI Taxonomy" id="3483"/>
    <lineage>
        <taxon>Eukaryota</taxon>
        <taxon>Viridiplantae</taxon>
        <taxon>Streptophyta</taxon>
        <taxon>Embryophyta</taxon>
        <taxon>Tracheophyta</taxon>
        <taxon>Spermatophyta</taxon>
        <taxon>Magnoliopsida</taxon>
        <taxon>eudicotyledons</taxon>
        <taxon>Gunneridae</taxon>
        <taxon>Pentapetalae</taxon>
        <taxon>rosids</taxon>
        <taxon>fabids</taxon>
        <taxon>Rosales</taxon>
        <taxon>Cannabaceae</taxon>
        <taxon>Cannabis</taxon>
    </lineage>
</organism>
<feature type="compositionally biased region" description="Basic and acidic residues" evidence="2">
    <location>
        <begin position="605"/>
        <end position="617"/>
    </location>
</feature>
<feature type="region of interest" description="Disordered" evidence="2">
    <location>
        <begin position="806"/>
        <end position="875"/>
    </location>
</feature>
<feature type="region of interest" description="Disordered" evidence="2">
    <location>
        <begin position="536"/>
        <end position="737"/>
    </location>
</feature>
<keyword evidence="5" id="KW-1185">Reference proteome</keyword>
<dbReference type="InterPro" id="IPR023214">
    <property type="entry name" value="HAD_sf"/>
</dbReference>
<evidence type="ECO:0000259" key="3">
    <source>
        <dbReference type="PROSITE" id="PS50969"/>
    </source>
</evidence>
<feature type="region of interest" description="Disordered" evidence="2">
    <location>
        <begin position="346"/>
        <end position="367"/>
    </location>
</feature>
<feature type="compositionally biased region" description="Basic residues" evidence="2">
    <location>
        <begin position="84"/>
        <end position="93"/>
    </location>
</feature>
<dbReference type="AlphaFoldDB" id="A0A7J6GQH1"/>
<evidence type="ECO:0000256" key="1">
    <source>
        <dbReference type="SAM" id="Coils"/>
    </source>
</evidence>
<dbReference type="SUPFAM" id="SSF56784">
    <property type="entry name" value="HAD-like"/>
    <property type="match status" value="1"/>
</dbReference>
<sequence>MMIIVISSRKEEVPCVGLGEDESYFSRLGIGNGGFIHCVESLVVVAAEAEPETQASLHLYSIPTLNEHVDMDDDLPAGIESSGRRKNRKKRKTGSTLGTREEATPIETAVNVDTKEAAEIDVKAEEATEVINDTKEGMTEAKVNTELVPTSTKKKRKRKKTPSRGDNTKIESTNHENISLKNIDSGGDLHSETGSALGSMEATPIETAVNVDTKEAAEIDVKAEEATEVIKDTKEEMSEANVNTELVPTSTKKKRKRKKTLSRGDNTKIESTNHENISLKNIDSGGELHSEIGSALGSMEATPIETAVNVNTKEAAEIDVKAEEATEVIKDTKEEMIEANVNTELVPTSTKKKRERKKTLSRGDNTKIESTNHENISLKNIDSGGDLHSETGSALGSMEATPIETAVNVNTKEAAEIDVKAEEATEVINDTKEEMTEANVNTELVPTSTKKKRKRKKTLSRGDNTKIESTNHENISLKNIDSGGDLHSETGSALGSMEATPIETAVNVNTKEAAEIDVKAEEATEVINDTKEEMTEANVNTELVPTSTKKKRRGKKLKIGDSTKIDSTDRESVSLKSIESGGDLHSESVVGISGETSLGGCFPEPIDKNEPEDNRELRRSRRNNKGEQTKTVSPERNNTEHENLNGATSESTSKEREQQLEDDPIVDGTANLESPIRNADSDSKGKKKKKRRKKNNELNDCESIDKLHEGTDMTNVAGSNSSDTKRISPTNDEQIGFSSGVKTASVMKQDDCIEVSGHNPEIQEIKTNKRKKQKCHPEKRKSSESGNTRDLVEDNKQAVDILCEKDSVNHSDTKDISPNTDEKSGFPSGVNTASIMQQDGSTEVSHVPEGKKIETYQRKKPKHHPKKGNSSESGRTLELAVDNNIDDTSSQSLVGYNTSGFVENIGTTSSVIEAVSQQAVDIFCDKDSVNCSDIKSASQKRKKVKKMINKRDSACGNETLNVMIDVSEESYDQKSGKNLVRGNDALNLDGNDCCKNNGDPTDGPSDLLNLDTVNVDTTMEEAPSSQRNEAKDGILLDATTEEGNLFQIPGSLLERKLVSRSQKKLLILDVNGLLVDFVSSGYRQFRPDITISKKAVYKRPYCDEFIEFCFDKFNVGVWSSRMKWNMDKVIEFLFRKSRHKLLFCWDQSHCSATGANTLENYNKPLVFKELRKLWEKLEPNLPWKIGEYDEANTLLLDDSPYKALRNPANTAIFPKPFEYLDRADNSLGPGGDLRTYLEGVALADNVQKYVEQNPFGQQAITKSHSQWGFYRQFLKPKKTP</sequence>
<feature type="compositionally biased region" description="Basic residues" evidence="2">
    <location>
        <begin position="152"/>
        <end position="162"/>
    </location>
</feature>
<feature type="compositionally biased region" description="Polar residues" evidence="2">
    <location>
        <begin position="438"/>
        <end position="448"/>
    </location>
</feature>
<feature type="region of interest" description="Disordered" evidence="2">
    <location>
        <begin position="752"/>
        <end position="794"/>
    </location>
</feature>
<feature type="compositionally biased region" description="Basic residues" evidence="2">
    <location>
        <begin position="685"/>
        <end position="694"/>
    </location>
</feature>
<feature type="compositionally biased region" description="Basic residues" evidence="2">
    <location>
        <begin position="251"/>
        <end position="261"/>
    </location>
</feature>
<dbReference type="InterPro" id="IPR004274">
    <property type="entry name" value="FCP1_dom"/>
</dbReference>
<name>A0A7J6GQH1_CANSA</name>
<feature type="compositionally biased region" description="Basic and acidic residues" evidence="2">
    <location>
        <begin position="806"/>
        <end position="824"/>
    </location>
</feature>
<evidence type="ECO:0000313" key="5">
    <source>
        <dbReference type="Proteomes" id="UP000583929"/>
    </source>
</evidence>